<comment type="pathway">
    <text evidence="8">Cofactor biosynthesis; coenzyme A biosynthesis; CoA from (R)-pantothenate: step 5/5.</text>
</comment>
<comment type="subcellular location">
    <subcellularLocation>
        <location evidence="8">Cytoplasm</location>
    </subcellularLocation>
</comment>
<dbReference type="SUPFAM" id="SSF52540">
    <property type="entry name" value="P-loop containing nucleoside triphosphate hydrolases"/>
    <property type="match status" value="1"/>
</dbReference>
<evidence type="ECO:0000256" key="2">
    <source>
        <dbReference type="ARBA" id="ARBA00022490"/>
    </source>
</evidence>
<comment type="similarity">
    <text evidence="1 8">Belongs to the CoaE family.</text>
</comment>
<protein>
    <recommendedName>
        <fullName evidence="8 9">Dephospho-CoA kinase</fullName>
        <ecNumber evidence="8 9">2.7.1.24</ecNumber>
    </recommendedName>
    <alternativeName>
        <fullName evidence="8">Dephosphocoenzyme A kinase</fullName>
    </alternativeName>
</protein>
<dbReference type="STRING" id="1121291.SAMN02745134_00837"/>
<dbReference type="GO" id="GO:0005524">
    <property type="term" value="F:ATP binding"/>
    <property type="evidence" value="ECO:0007669"/>
    <property type="project" value="UniProtKB-UniRule"/>
</dbReference>
<dbReference type="InterPro" id="IPR001977">
    <property type="entry name" value="Depp_CoAkinase"/>
</dbReference>
<evidence type="ECO:0000256" key="3">
    <source>
        <dbReference type="ARBA" id="ARBA00022679"/>
    </source>
</evidence>
<gene>
    <name evidence="8" type="primary">coaE</name>
    <name evidence="10" type="ORF">SAMN02745134_00837</name>
</gene>
<dbReference type="AlphaFoldDB" id="A0A1W1X6G9"/>
<dbReference type="GO" id="GO:0005737">
    <property type="term" value="C:cytoplasm"/>
    <property type="evidence" value="ECO:0007669"/>
    <property type="project" value="UniProtKB-SubCell"/>
</dbReference>
<dbReference type="OrthoDB" id="9812943at2"/>
<dbReference type="GO" id="GO:0015937">
    <property type="term" value="P:coenzyme A biosynthetic process"/>
    <property type="evidence" value="ECO:0007669"/>
    <property type="project" value="UniProtKB-UniRule"/>
</dbReference>
<feature type="binding site" evidence="8">
    <location>
        <begin position="11"/>
        <end position="16"/>
    </location>
    <ligand>
        <name>ATP</name>
        <dbReference type="ChEBI" id="CHEBI:30616"/>
    </ligand>
</feature>
<dbReference type="EMBL" id="FWXH01000002">
    <property type="protein sequence ID" value="SMC19450.1"/>
    <property type="molecule type" value="Genomic_DNA"/>
</dbReference>
<dbReference type="PROSITE" id="PS51219">
    <property type="entry name" value="DPCK"/>
    <property type="match status" value="1"/>
</dbReference>
<reference evidence="10 11" key="1">
    <citation type="submission" date="2017-04" db="EMBL/GenBank/DDBJ databases">
        <authorList>
            <person name="Afonso C.L."/>
            <person name="Miller P.J."/>
            <person name="Scott M.A."/>
            <person name="Spackman E."/>
            <person name="Goraichik I."/>
            <person name="Dimitrov K.M."/>
            <person name="Suarez D.L."/>
            <person name="Swayne D.E."/>
        </authorList>
    </citation>
    <scope>NUCLEOTIDE SEQUENCE [LARGE SCALE GENOMIC DNA]</scope>
    <source>
        <strain evidence="10 11">DSM 12555</strain>
    </source>
</reference>
<keyword evidence="4 8" id="KW-0547">Nucleotide-binding</keyword>
<sequence length="198" mass="22995">MLCVGLTGGIGTGKSTVSRMFKEKAIPIIDADIIAKNILDTYPELLTKIRKEFGDEYFTEDGALNRKKLGNFIFKFPEERKKLEDIMIPKIKDEIFKHVEVCRKLDEKLCVVDAPILIETGVDNLMDFNILVWTNKETQIKRVMKRDNLNLEEVMNRINSQMPMDEKKKMVDFIIDNSYQIENTERQLDKILNSLSEC</sequence>
<dbReference type="Proteomes" id="UP000192468">
    <property type="component" value="Unassembled WGS sequence"/>
</dbReference>
<keyword evidence="6 8" id="KW-0067">ATP-binding</keyword>
<evidence type="ECO:0000256" key="7">
    <source>
        <dbReference type="ARBA" id="ARBA00022993"/>
    </source>
</evidence>
<dbReference type="CDD" id="cd02022">
    <property type="entry name" value="DPCK"/>
    <property type="match status" value="1"/>
</dbReference>
<dbReference type="EC" id="2.7.1.24" evidence="8 9"/>
<dbReference type="PANTHER" id="PTHR10695">
    <property type="entry name" value="DEPHOSPHO-COA KINASE-RELATED"/>
    <property type="match status" value="1"/>
</dbReference>
<organism evidence="10 11">
    <name type="scientific">Clostridium acidisoli DSM 12555</name>
    <dbReference type="NCBI Taxonomy" id="1121291"/>
    <lineage>
        <taxon>Bacteria</taxon>
        <taxon>Bacillati</taxon>
        <taxon>Bacillota</taxon>
        <taxon>Clostridia</taxon>
        <taxon>Eubacteriales</taxon>
        <taxon>Clostridiaceae</taxon>
        <taxon>Clostridium</taxon>
    </lineage>
</organism>
<evidence type="ECO:0000256" key="1">
    <source>
        <dbReference type="ARBA" id="ARBA00009018"/>
    </source>
</evidence>
<accession>A0A1W1X6G9</accession>
<proteinExistence type="inferred from homology"/>
<dbReference type="NCBIfam" id="TIGR00152">
    <property type="entry name" value="dephospho-CoA kinase"/>
    <property type="match status" value="1"/>
</dbReference>
<dbReference type="Gene3D" id="3.40.50.300">
    <property type="entry name" value="P-loop containing nucleotide triphosphate hydrolases"/>
    <property type="match status" value="1"/>
</dbReference>
<evidence type="ECO:0000256" key="9">
    <source>
        <dbReference type="NCBIfam" id="TIGR00152"/>
    </source>
</evidence>
<dbReference type="Pfam" id="PF01121">
    <property type="entry name" value="CoaE"/>
    <property type="match status" value="1"/>
</dbReference>
<dbReference type="FunFam" id="3.40.50.300:FF:000991">
    <property type="entry name" value="Dephospho-CoA kinase"/>
    <property type="match status" value="1"/>
</dbReference>
<name>A0A1W1X6G9_9CLOT</name>
<evidence type="ECO:0000256" key="4">
    <source>
        <dbReference type="ARBA" id="ARBA00022741"/>
    </source>
</evidence>
<dbReference type="HAMAP" id="MF_00376">
    <property type="entry name" value="Dephospho_CoA_kinase"/>
    <property type="match status" value="1"/>
</dbReference>
<evidence type="ECO:0000256" key="5">
    <source>
        <dbReference type="ARBA" id="ARBA00022777"/>
    </source>
</evidence>
<keyword evidence="3 8" id="KW-0808">Transferase</keyword>
<dbReference type="GO" id="GO:0004140">
    <property type="term" value="F:dephospho-CoA kinase activity"/>
    <property type="evidence" value="ECO:0007669"/>
    <property type="project" value="UniProtKB-UniRule"/>
</dbReference>
<dbReference type="InterPro" id="IPR027417">
    <property type="entry name" value="P-loop_NTPase"/>
</dbReference>
<comment type="catalytic activity">
    <reaction evidence="8">
        <text>3'-dephospho-CoA + ATP = ADP + CoA + H(+)</text>
        <dbReference type="Rhea" id="RHEA:18245"/>
        <dbReference type="ChEBI" id="CHEBI:15378"/>
        <dbReference type="ChEBI" id="CHEBI:30616"/>
        <dbReference type="ChEBI" id="CHEBI:57287"/>
        <dbReference type="ChEBI" id="CHEBI:57328"/>
        <dbReference type="ChEBI" id="CHEBI:456216"/>
        <dbReference type="EC" id="2.7.1.24"/>
    </reaction>
</comment>
<comment type="function">
    <text evidence="8">Catalyzes the phosphorylation of the 3'-hydroxyl group of dephosphocoenzyme A to form coenzyme A.</text>
</comment>
<keyword evidence="7 8" id="KW-0173">Coenzyme A biosynthesis</keyword>
<evidence type="ECO:0000313" key="11">
    <source>
        <dbReference type="Proteomes" id="UP000192468"/>
    </source>
</evidence>
<evidence type="ECO:0000256" key="8">
    <source>
        <dbReference type="HAMAP-Rule" id="MF_00376"/>
    </source>
</evidence>
<dbReference type="PANTHER" id="PTHR10695:SF46">
    <property type="entry name" value="BIFUNCTIONAL COENZYME A SYNTHASE-RELATED"/>
    <property type="match status" value="1"/>
</dbReference>
<evidence type="ECO:0000313" key="10">
    <source>
        <dbReference type="EMBL" id="SMC19450.1"/>
    </source>
</evidence>
<keyword evidence="11" id="KW-1185">Reference proteome</keyword>
<evidence type="ECO:0000256" key="6">
    <source>
        <dbReference type="ARBA" id="ARBA00022840"/>
    </source>
</evidence>
<keyword evidence="5 8" id="KW-0418">Kinase</keyword>
<dbReference type="UniPathway" id="UPA00241">
    <property type="reaction ID" value="UER00356"/>
</dbReference>
<keyword evidence="2 8" id="KW-0963">Cytoplasm</keyword>
<dbReference type="RefSeq" id="WP_084114026.1">
    <property type="nucleotide sequence ID" value="NZ_FWXH01000002.1"/>
</dbReference>